<dbReference type="KEGG" id="mcad:Pan265_10900"/>
<proteinExistence type="predicted"/>
<dbReference type="Proteomes" id="UP000320386">
    <property type="component" value="Chromosome"/>
</dbReference>
<protein>
    <submittedName>
        <fullName evidence="1">Uncharacterized protein</fullName>
    </submittedName>
</protein>
<dbReference type="AlphaFoldDB" id="A0A518BWB1"/>
<evidence type="ECO:0000313" key="1">
    <source>
        <dbReference type="EMBL" id="QDU71241.1"/>
    </source>
</evidence>
<accession>A0A518BWB1</accession>
<gene>
    <name evidence="1" type="ORF">Pan265_10900</name>
</gene>
<organism evidence="1 2">
    <name type="scientific">Mucisphaera calidilacus</name>
    <dbReference type="NCBI Taxonomy" id="2527982"/>
    <lineage>
        <taxon>Bacteria</taxon>
        <taxon>Pseudomonadati</taxon>
        <taxon>Planctomycetota</taxon>
        <taxon>Phycisphaerae</taxon>
        <taxon>Phycisphaerales</taxon>
        <taxon>Phycisphaeraceae</taxon>
        <taxon>Mucisphaera</taxon>
    </lineage>
</organism>
<sequence length="145" mass="15427">MGMAAPMLNGTDASRVRDASRLMAADLDVARTESIVHADDPRRVVLDADGLGYQITFGDGSVPITDTITKNPYVVRFGSGRAGQLAGTRIVDHNLDVDRELAFGVYGETDRTTDASITLDLNGYRVTVTVDAGSGDVLLSQVSRP</sequence>
<reference evidence="1 2" key="1">
    <citation type="submission" date="2019-02" db="EMBL/GenBank/DDBJ databases">
        <title>Deep-cultivation of Planctomycetes and their phenomic and genomic characterization uncovers novel biology.</title>
        <authorList>
            <person name="Wiegand S."/>
            <person name="Jogler M."/>
            <person name="Boedeker C."/>
            <person name="Pinto D."/>
            <person name="Vollmers J."/>
            <person name="Rivas-Marin E."/>
            <person name="Kohn T."/>
            <person name="Peeters S.H."/>
            <person name="Heuer A."/>
            <person name="Rast P."/>
            <person name="Oberbeckmann S."/>
            <person name="Bunk B."/>
            <person name="Jeske O."/>
            <person name="Meyerdierks A."/>
            <person name="Storesund J.E."/>
            <person name="Kallscheuer N."/>
            <person name="Luecker S."/>
            <person name="Lage O.M."/>
            <person name="Pohl T."/>
            <person name="Merkel B.J."/>
            <person name="Hornburger P."/>
            <person name="Mueller R.-W."/>
            <person name="Bruemmer F."/>
            <person name="Labrenz M."/>
            <person name="Spormann A.M."/>
            <person name="Op den Camp H."/>
            <person name="Overmann J."/>
            <person name="Amann R."/>
            <person name="Jetten M.S.M."/>
            <person name="Mascher T."/>
            <person name="Medema M.H."/>
            <person name="Devos D.P."/>
            <person name="Kaster A.-K."/>
            <person name="Ovreas L."/>
            <person name="Rohde M."/>
            <person name="Galperin M.Y."/>
            <person name="Jogler C."/>
        </authorList>
    </citation>
    <scope>NUCLEOTIDE SEQUENCE [LARGE SCALE GENOMIC DNA]</scope>
    <source>
        <strain evidence="1 2">Pan265</strain>
    </source>
</reference>
<evidence type="ECO:0000313" key="2">
    <source>
        <dbReference type="Proteomes" id="UP000320386"/>
    </source>
</evidence>
<dbReference type="EMBL" id="CP036280">
    <property type="protein sequence ID" value="QDU71241.1"/>
    <property type="molecule type" value="Genomic_DNA"/>
</dbReference>
<keyword evidence="2" id="KW-1185">Reference proteome</keyword>
<name>A0A518BWB1_9BACT</name>